<dbReference type="EMBL" id="PVNL01000064">
    <property type="protein sequence ID" value="PRQ06859.1"/>
    <property type="molecule type" value="Genomic_DNA"/>
</dbReference>
<comment type="caution">
    <text evidence="2">The sequence shown here is derived from an EMBL/GenBank/DDBJ whole genome shotgun (WGS) entry which is preliminary data.</text>
</comment>
<name>A0A2S9YP66_9BACT</name>
<evidence type="ECO:0000313" key="2">
    <source>
        <dbReference type="EMBL" id="PRQ06859.1"/>
    </source>
</evidence>
<proteinExistence type="predicted"/>
<protein>
    <submittedName>
        <fullName evidence="2">Uncharacterized protein</fullName>
    </submittedName>
</protein>
<evidence type="ECO:0000256" key="1">
    <source>
        <dbReference type="SAM" id="MobiDB-lite"/>
    </source>
</evidence>
<feature type="region of interest" description="Disordered" evidence="1">
    <location>
        <begin position="23"/>
        <end position="66"/>
    </location>
</feature>
<feature type="compositionally biased region" description="Pro residues" evidence="1">
    <location>
        <begin position="225"/>
        <end position="250"/>
    </location>
</feature>
<reference evidence="2 3" key="1">
    <citation type="submission" date="2018-03" db="EMBL/GenBank/DDBJ databases">
        <title>Draft Genome Sequences of the Obligatory Marine Myxobacteria Enhygromyxa salina SWB007.</title>
        <authorList>
            <person name="Poehlein A."/>
            <person name="Moghaddam J.A."/>
            <person name="Harms H."/>
            <person name="Alanjari M."/>
            <person name="Koenig G.M."/>
            <person name="Daniel R."/>
            <person name="Schaeberle T.F."/>
        </authorList>
    </citation>
    <scope>NUCLEOTIDE SEQUENCE [LARGE SCALE GENOMIC DNA]</scope>
    <source>
        <strain evidence="2 3">SWB007</strain>
    </source>
</reference>
<dbReference type="AlphaFoldDB" id="A0A2S9YP66"/>
<dbReference type="Proteomes" id="UP000238823">
    <property type="component" value="Unassembled WGS sequence"/>
</dbReference>
<feature type="region of interest" description="Disordered" evidence="1">
    <location>
        <begin position="214"/>
        <end position="250"/>
    </location>
</feature>
<feature type="compositionally biased region" description="Basic and acidic residues" evidence="1">
    <location>
        <begin position="30"/>
        <end position="40"/>
    </location>
</feature>
<gene>
    <name evidence="2" type="ORF">ENSA7_33970</name>
</gene>
<organism evidence="2 3">
    <name type="scientific">Enhygromyxa salina</name>
    <dbReference type="NCBI Taxonomy" id="215803"/>
    <lineage>
        <taxon>Bacteria</taxon>
        <taxon>Pseudomonadati</taxon>
        <taxon>Myxococcota</taxon>
        <taxon>Polyangia</taxon>
        <taxon>Nannocystales</taxon>
        <taxon>Nannocystaceae</taxon>
        <taxon>Enhygromyxa</taxon>
    </lineage>
</organism>
<accession>A0A2S9YP66</accession>
<evidence type="ECO:0000313" key="3">
    <source>
        <dbReference type="Proteomes" id="UP000238823"/>
    </source>
</evidence>
<sequence>MAGTLALVAAGLVWSMWPDPPVQQVARAQPPERERSELLHPVRPSEPPVQGRDRPASAPSPEAPEDLAKIKNQAYAKAVEDGVARPGEVAFREMIDAFMAYNQAFAEAQAREEGITVAEVHELTYFGFKVLETQRWGDVEDLVEHPISDEVKAQAEQLMHESNADFKGEIRQLVDDGASEEERWALIGDTQSRYMAKYFELTGMNDELVDELLAGDPSRSFAPADTPPPPLEEIEPAPPPPPVEPRPSAG</sequence>